<proteinExistence type="predicted"/>
<gene>
    <name evidence="12" type="primary">LOC108887009</name>
</gene>
<dbReference type="GO" id="GO:0050852">
    <property type="term" value="P:T cell receptor signaling pathway"/>
    <property type="evidence" value="ECO:0007669"/>
    <property type="project" value="TreeGrafter"/>
</dbReference>
<evidence type="ECO:0000256" key="3">
    <source>
        <dbReference type="ARBA" id="ARBA00023136"/>
    </source>
</evidence>
<keyword evidence="8" id="KW-1133">Transmembrane helix</keyword>
<dbReference type="GO" id="GO:1903037">
    <property type="term" value="P:regulation of leukocyte cell-cell adhesion"/>
    <property type="evidence" value="ECO:0007669"/>
    <property type="project" value="UniProtKB-ARBA"/>
</dbReference>
<dbReference type="Gene3D" id="2.60.40.10">
    <property type="entry name" value="Immunoglobulins"/>
    <property type="match status" value="2"/>
</dbReference>
<dbReference type="InterPro" id="IPR003598">
    <property type="entry name" value="Ig_sub2"/>
</dbReference>
<dbReference type="PANTHER" id="PTHR24100:SF151">
    <property type="entry name" value="ICOS LIGAND"/>
    <property type="match status" value="1"/>
</dbReference>
<dbReference type="SMART" id="SM00409">
    <property type="entry name" value="IG"/>
    <property type="match status" value="2"/>
</dbReference>
<keyword evidence="2 9" id="KW-0732">Signal</keyword>
<organism evidence="11 12">
    <name type="scientific">Lates calcarifer</name>
    <name type="common">Barramundi</name>
    <name type="synonym">Holocentrus calcarifer</name>
    <dbReference type="NCBI Taxonomy" id="8187"/>
    <lineage>
        <taxon>Eukaryota</taxon>
        <taxon>Metazoa</taxon>
        <taxon>Chordata</taxon>
        <taxon>Craniata</taxon>
        <taxon>Vertebrata</taxon>
        <taxon>Euteleostomi</taxon>
        <taxon>Actinopterygii</taxon>
        <taxon>Neopterygii</taxon>
        <taxon>Teleostei</taxon>
        <taxon>Neoteleostei</taxon>
        <taxon>Acanthomorphata</taxon>
        <taxon>Carangaria</taxon>
        <taxon>Carangaria incertae sedis</taxon>
        <taxon>Centropomidae</taxon>
        <taxon>Lates</taxon>
    </lineage>
</organism>
<keyword evidence="5" id="KW-0325">Glycoprotein</keyword>
<keyword evidence="8" id="KW-0812">Transmembrane</keyword>
<reference evidence="12" key="1">
    <citation type="submission" date="2025-08" db="UniProtKB">
        <authorList>
            <consortium name="RefSeq"/>
        </authorList>
    </citation>
    <scope>IDENTIFICATION</scope>
    <source>
        <tissue evidence="12">Brain</tissue>
    </source>
</reference>
<dbReference type="InterPro" id="IPR003599">
    <property type="entry name" value="Ig_sub"/>
</dbReference>
<feature type="chain" id="PRO_5042534593" evidence="9">
    <location>
        <begin position="21"/>
        <end position="343"/>
    </location>
</feature>
<dbReference type="SUPFAM" id="SSF48726">
    <property type="entry name" value="Immunoglobulin"/>
    <property type="match status" value="2"/>
</dbReference>
<dbReference type="PANTHER" id="PTHR24100">
    <property type="entry name" value="BUTYROPHILIN"/>
    <property type="match status" value="1"/>
</dbReference>
<dbReference type="GO" id="GO:0005102">
    <property type="term" value="F:signaling receptor binding"/>
    <property type="evidence" value="ECO:0007669"/>
    <property type="project" value="TreeGrafter"/>
</dbReference>
<dbReference type="InterPro" id="IPR013783">
    <property type="entry name" value="Ig-like_fold"/>
</dbReference>
<sequence>MKTFVSALIVSVFLFTCVATAEIKVKLGEDVLLPCQEFRDADIELVKWTGPYHESEGYVFYYVKKDLNEEHQHPSFRGRVELRDPEMKNGDASVILKNVNINDAGRYECYVRKSSIGSSTELINIISLKVEVPITITADPGQTVTLTCRAPNTNIIVVEWTRPDLETEEYVFLYRDERPDPENQHPSFQNRVELVDRQMKDGDVSLTLKNVTREDRGRYECRVVQRKTNRGKRANLDTEPINIINLDVEVITYLTLIPHTCFYSAGNTQGHREEGGDKKGGNKDGPVGVGVGLSVALLLVVVVGGGGFKIFRKQKGCTEQNSCKPPADESGVSWTYSQTEKRD</sequence>
<protein>
    <submittedName>
        <fullName evidence="12">Coxsackievirus and adenovirus receptor homolog isoform X1</fullName>
    </submittedName>
</protein>
<evidence type="ECO:0000256" key="5">
    <source>
        <dbReference type="ARBA" id="ARBA00023180"/>
    </source>
</evidence>
<evidence type="ECO:0000256" key="1">
    <source>
        <dbReference type="ARBA" id="ARBA00004370"/>
    </source>
</evidence>
<dbReference type="GeneID" id="108887009"/>
<feature type="compositionally biased region" description="Polar residues" evidence="7">
    <location>
        <begin position="332"/>
        <end position="343"/>
    </location>
</feature>
<keyword evidence="12" id="KW-0675">Receptor</keyword>
<dbReference type="FunFam" id="2.60.40.10:FF:000142">
    <property type="entry name" value="V-set domain-containing T-cell activation inhibitor 1"/>
    <property type="match status" value="1"/>
</dbReference>
<feature type="domain" description="Ig-like" evidence="10">
    <location>
        <begin position="141"/>
        <end position="237"/>
    </location>
</feature>
<feature type="signal peptide" evidence="9">
    <location>
        <begin position="1"/>
        <end position="20"/>
    </location>
</feature>
<evidence type="ECO:0000256" key="6">
    <source>
        <dbReference type="ARBA" id="ARBA00023319"/>
    </source>
</evidence>
<dbReference type="PROSITE" id="PS50835">
    <property type="entry name" value="IG_LIKE"/>
    <property type="match status" value="2"/>
</dbReference>
<evidence type="ECO:0000256" key="4">
    <source>
        <dbReference type="ARBA" id="ARBA00023157"/>
    </source>
</evidence>
<evidence type="ECO:0000256" key="9">
    <source>
        <dbReference type="SAM" id="SignalP"/>
    </source>
</evidence>
<feature type="transmembrane region" description="Helical" evidence="8">
    <location>
        <begin position="287"/>
        <end position="308"/>
    </location>
</feature>
<name>A0AAJ8B904_LATCA</name>
<evidence type="ECO:0000256" key="8">
    <source>
        <dbReference type="SAM" id="Phobius"/>
    </source>
</evidence>
<dbReference type="InterPro" id="IPR050504">
    <property type="entry name" value="IgSF_BTN/MOG"/>
</dbReference>
<dbReference type="SMART" id="SM00406">
    <property type="entry name" value="IGv"/>
    <property type="match status" value="2"/>
</dbReference>
<evidence type="ECO:0000256" key="2">
    <source>
        <dbReference type="ARBA" id="ARBA00022729"/>
    </source>
</evidence>
<feature type="domain" description="Ig-like" evidence="10">
    <location>
        <begin position="28"/>
        <end position="124"/>
    </location>
</feature>
<evidence type="ECO:0000313" key="11">
    <source>
        <dbReference type="Proteomes" id="UP000694890"/>
    </source>
</evidence>
<dbReference type="RefSeq" id="XP_050928640.1">
    <property type="nucleotide sequence ID" value="XM_051072683.1"/>
</dbReference>
<keyword evidence="6" id="KW-0393">Immunoglobulin domain</keyword>
<feature type="region of interest" description="Disordered" evidence="7">
    <location>
        <begin position="318"/>
        <end position="343"/>
    </location>
</feature>
<dbReference type="SMART" id="SM00408">
    <property type="entry name" value="IGc2"/>
    <property type="match status" value="2"/>
</dbReference>
<keyword evidence="4" id="KW-1015">Disulfide bond</keyword>
<evidence type="ECO:0000256" key="7">
    <source>
        <dbReference type="SAM" id="MobiDB-lite"/>
    </source>
</evidence>
<dbReference type="InterPro" id="IPR007110">
    <property type="entry name" value="Ig-like_dom"/>
</dbReference>
<accession>A0AAJ8B904</accession>
<evidence type="ECO:0000313" key="12">
    <source>
        <dbReference type="RefSeq" id="XP_050928640.1"/>
    </source>
</evidence>
<dbReference type="GO" id="GO:0009897">
    <property type="term" value="C:external side of plasma membrane"/>
    <property type="evidence" value="ECO:0007669"/>
    <property type="project" value="TreeGrafter"/>
</dbReference>
<dbReference type="GO" id="GO:0050863">
    <property type="term" value="P:regulation of T cell activation"/>
    <property type="evidence" value="ECO:0007669"/>
    <property type="project" value="UniProtKB-ARBA"/>
</dbReference>
<dbReference type="GO" id="GO:0001817">
    <property type="term" value="P:regulation of cytokine production"/>
    <property type="evidence" value="ECO:0007669"/>
    <property type="project" value="TreeGrafter"/>
</dbReference>
<keyword evidence="3 8" id="KW-0472">Membrane</keyword>
<dbReference type="AlphaFoldDB" id="A0AAJ8B904"/>
<dbReference type="InterPro" id="IPR036179">
    <property type="entry name" value="Ig-like_dom_sf"/>
</dbReference>
<comment type="subcellular location">
    <subcellularLocation>
        <location evidence="1">Membrane</location>
    </subcellularLocation>
</comment>
<dbReference type="Proteomes" id="UP000694890">
    <property type="component" value="Linkage group LG9"/>
</dbReference>
<dbReference type="InterPro" id="IPR013106">
    <property type="entry name" value="Ig_V-set"/>
</dbReference>
<evidence type="ECO:0000259" key="10">
    <source>
        <dbReference type="PROSITE" id="PS50835"/>
    </source>
</evidence>
<dbReference type="Pfam" id="PF07686">
    <property type="entry name" value="V-set"/>
    <property type="match status" value="2"/>
</dbReference>